<evidence type="ECO:0000313" key="1">
    <source>
        <dbReference type="EMBL" id="KAH9679244.1"/>
    </source>
</evidence>
<comment type="caution">
    <text evidence="1">The sequence shown here is derived from an EMBL/GenBank/DDBJ whole genome shotgun (WGS) entry which is preliminary data.</text>
</comment>
<organism evidence="1 2">
    <name type="scientific">Citrus sinensis</name>
    <name type="common">Sweet orange</name>
    <name type="synonym">Citrus aurantium var. sinensis</name>
    <dbReference type="NCBI Taxonomy" id="2711"/>
    <lineage>
        <taxon>Eukaryota</taxon>
        <taxon>Viridiplantae</taxon>
        <taxon>Streptophyta</taxon>
        <taxon>Embryophyta</taxon>
        <taxon>Tracheophyta</taxon>
        <taxon>Spermatophyta</taxon>
        <taxon>Magnoliopsida</taxon>
        <taxon>eudicotyledons</taxon>
        <taxon>Gunneridae</taxon>
        <taxon>Pentapetalae</taxon>
        <taxon>rosids</taxon>
        <taxon>malvids</taxon>
        <taxon>Sapindales</taxon>
        <taxon>Rutaceae</taxon>
        <taxon>Aurantioideae</taxon>
        <taxon>Citrus</taxon>
    </lineage>
</organism>
<protein>
    <submittedName>
        <fullName evidence="1">F-box protein</fullName>
    </submittedName>
</protein>
<evidence type="ECO:0000313" key="2">
    <source>
        <dbReference type="Proteomes" id="UP000829398"/>
    </source>
</evidence>
<sequence>MHMSTRLAAADEPQLLPLCNYIDAFDRKRRAALTFDGNIIKESDCPSPILDYSKRDHYYVFVEFVAYGLLLLQDCWAGRNKLFLCNPLRGEVLELPKPLQDCSKDFLLPRSLTSYGIGFDSATNSYKIVRLGREPRNNLEIEVYTLGTHSWRHASPSSIRRSNNKLQLQCLSEFGLSAYGDMHWKNWEFGSDHEARIISFDFKNEQLNETPLPDFGCQGKHYRRFRLINLRGFLAVVSFQSDRHIEIWMLKDYYEKVKETWVREYRISTQVWARGSDPDHNGLFRAANISFWRERQQFEIGVSSRGLLFVEALGRQVFVLDLQRNCLWHLDCPQSYNFFKKITIIFSYTGGVFSLRQFGNPIAKKPQKYNFLKTVHRVFVSP</sequence>
<keyword evidence="2" id="KW-1185">Reference proteome</keyword>
<accession>A0ACB8HWU0</accession>
<reference evidence="2" key="1">
    <citation type="journal article" date="2023" name="Hortic. Res.">
        <title>A chromosome-level phased genome enabling allele-level studies in sweet orange: a case study on citrus Huanglongbing tolerance.</title>
        <authorList>
            <person name="Wu B."/>
            <person name="Yu Q."/>
            <person name="Deng Z."/>
            <person name="Duan Y."/>
            <person name="Luo F."/>
            <person name="Gmitter F. Jr."/>
        </authorList>
    </citation>
    <scope>NUCLEOTIDE SEQUENCE [LARGE SCALE GENOMIC DNA]</scope>
    <source>
        <strain evidence="2">cv. Valencia</strain>
    </source>
</reference>
<gene>
    <name evidence="1" type="ORF">KPL71_026044</name>
</gene>
<proteinExistence type="predicted"/>
<name>A0ACB8HWU0_CITSI</name>
<dbReference type="EMBL" id="CM039178">
    <property type="protein sequence ID" value="KAH9679244.1"/>
    <property type="molecule type" value="Genomic_DNA"/>
</dbReference>
<dbReference type="Proteomes" id="UP000829398">
    <property type="component" value="Chromosome 9"/>
</dbReference>